<evidence type="ECO:0008006" key="3">
    <source>
        <dbReference type="Google" id="ProtNLM"/>
    </source>
</evidence>
<dbReference type="EMBL" id="SPMY01000070">
    <property type="protein sequence ID" value="NMQ29788.1"/>
    <property type="molecule type" value="Genomic_DNA"/>
</dbReference>
<dbReference type="InterPro" id="IPR012337">
    <property type="entry name" value="RNaseH-like_sf"/>
</dbReference>
<dbReference type="RefSeq" id="WP_169068242.1">
    <property type="nucleotide sequence ID" value="NZ_SPMY01000070.1"/>
</dbReference>
<gene>
    <name evidence="1" type="ORF">E4Q23_19690</name>
</gene>
<dbReference type="Proteomes" id="UP000749010">
    <property type="component" value="Unassembled WGS sequence"/>
</dbReference>
<evidence type="ECO:0000313" key="1">
    <source>
        <dbReference type="EMBL" id="NMQ29788.1"/>
    </source>
</evidence>
<dbReference type="SUPFAM" id="SSF53098">
    <property type="entry name" value="Ribonuclease H-like"/>
    <property type="match status" value="1"/>
</dbReference>
<proteinExistence type="predicted"/>
<organism evidence="1 2">
    <name type="scientific">Candidatus Accumulibacter phosphatis</name>
    <dbReference type="NCBI Taxonomy" id="327160"/>
    <lineage>
        <taxon>Bacteria</taxon>
        <taxon>Pseudomonadati</taxon>
        <taxon>Pseudomonadota</taxon>
        <taxon>Betaproteobacteria</taxon>
        <taxon>Candidatus Accumulibacter</taxon>
    </lineage>
</organism>
<name>A0ABX1U202_9PROT</name>
<reference evidence="1 2" key="1">
    <citation type="submission" date="2019-03" db="EMBL/GenBank/DDBJ databases">
        <title>Metabolic reconstructions from genomes of highly enriched 'Candidatus Accumulibacter' and 'Candidatus Competibacter' bioreactor populations.</title>
        <authorList>
            <person name="Annavajhala M.K."/>
            <person name="Welles L."/>
            <person name="Abbas B."/>
            <person name="Sorokin D."/>
            <person name="Park H."/>
            <person name="Van Loosdrecht M."/>
            <person name="Chandran K."/>
        </authorList>
    </citation>
    <scope>NUCLEOTIDE SEQUENCE [LARGE SCALE GENOMIC DNA]</scope>
    <source>
        <strain evidence="1 2">SBR_S</strain>
    </source>
</reference>
<keyword evidence="2" id="KW-1185">Reference proteome</keyword>
<sequence>MKALPCGDQAFAHTQALWRFLGNERVTPADLGAPLLALTREGVAEGCDEYALAAHDWSRLNYNTHRRKLDRLQMTHETDLGYELQSTVLMADRDGVPLGAPTQNLCTAQGVWSSRSREMVRPQTHLDELTERIDWLEGQAVAKPLVHIVDREADSVFHQREWCARNRLWLVRVKAAGRVRYQQKASTLEGVADGLCFAQVRTVEHRGQPAVQWLASAEVTIVRPAKPKRMDEQGKRVPPIPGAPLTLRLVVSRIRTPDGKL</sequence>
<dbReference type="Gene3D" id="3.90.350.10">
    <property type="entry name" value="Transposase Inhibitor Protein From Tn5, Chain A, domain 1"/>
    <property type="match status" value="1"/>
</dbReference>
<comment type="caution">
    <text evidence="1">The sequence shown here is derived from an EMBL/GenBank/DDBJ whole genome shotgun (WGS) entry which is preliminary data.</text>
</comment>
<accession>A0ABX1U202</accession>
<protein>
    <recommendedName>
        <fullName evidence="3">Transposase</fullName>
    </recommendedName>
</protein>
<evidence type="ECO:0000313" key="2">
    <source>
        <dbReference type="Proteomes" id="UP000749010"/>
    </source>
</evidence>